<dbReference type="InterPro" id="IPR011701">
    <property type="entry name" value="MFS"/>
</dbReference>
<dbReference type="InterPro" id="IPR020846">
    <property type="entry name" value="MFS_dom"/>
</dbReference>
<feature type="transmembrane region" description="Helical" evidence="5">
    <location>
        <begin position="33"/>
        <end position="50"/>
    </location>
</feature>
<feature type="signal peptide" evidence="6">
    <location>
        <begin position="1"/>
        <end position="17"/>
    </location>
</feature>
<keyword evidence="6" id="KW-0732">Signal</keyword>
<protein>
    <submittedName>
        <fullName evidence="8">MFS transporter</fullName>
    </submittedName>
</protein>
<dbReference type="EMBL" id="JBHTIS010004588">
    <property type="protein sequence ID" value="MFD1052625.1"/>
    <property type="molecule type" value="Genomic_DNA"/>
</dbReference>
<evidence type="ECO:0000256" key="1">
    <source>
        <dbReference type="ARBA" id="ARBA00004651"/>
    </source>
</evidence>
<keyword evidence="2 5" id="KW-0812">Transmembrane</keyword>
<dbReference type="PANTHER" id="PTHR23501">
    <property type="entry name" value="MAJOR FACILITATOR SUPERFAMILY"/>
    <property type="match status" value="1"/>
</dbReference>
<reference evidence="9" key="1">
    <citation type="journal article" date="2019" name="Int. J. Syst. Evol. Microbiol.">
        <title>The Global Catalogue of Microorganisms (GCM) 10K type strain sequencing project: providing services to taxonomists for standard genome sequencing and annotation.</title>
        <authorList>
            <consortium name="The Broad Institute Genomics Platform"/>
            <consortium name="The Broad Institute Genome Sequencing Center for Infectious Disease"/>
            <person name="Wu L."/>
            <person name="Ma J."/>
        </authorList>
    </citation>
    <scope>NUCLEOTIDE SEQUENCE [LARGE SCALE GENOMIC DNA]</scope>
    <source>
        <strain evidence="9">JCM 31486</strain>
    </source>
</reference>
<dbReference type="Gene3D" id="1.20.1720.10">
    <property type="entry name" value="Multidrug resistance protein D"/>
    <property type="match status" value="1"/>
</dbReference>
<evidence type="ECO:0000256" key="4">
    <source>
        <dbReference type="ARBA" id="ARBA00023136"/>
    </source>
</evidence>
<keyword evidence="9" id="KW-1185">Reference proteome</keyword>
<dbReference type="InterPro" id="IPR036259">
    <property type="entry name" value="MFS_trans_sf"/>
</dbReference>
<evidence type="ECO:0000313" key="8">
    <source>
        <dbReference type="EMBL" id="MFD1052625.1"/>
    </source>
</evidence>
<proteinExistence type="predicted"/>
<feature type="non-terminal residue" evidence="8">
    <location>
        <position position="116"/>
    </location>
</feature>
<evidence type="ECO:0000313" key="9">
    <source>
        <dbReference type="Proteomes" id="UP001597045"/>
    </source>
</evidence>
<organism evidence="8 9">
    <name type="scientific">Kibdelosporangium lantanae</name>
    <dbReference type="NCBI Taxonomy" id="1497396"/>
    <lineage>
        <taxon>Bacteria</taxon>
        <taxon>Bacillati</taxon>
        <taxon>Actinomycetota</taxon>
        <taxon>Actinomycetes</taxon>
        <taxon>Pseudonocardiales</taxon>
        <taxon>Pseudonocardiaceae</taxon>
        <taxon>Kibdelosporangium</taxon>
    </lineage>
</organism>
<gene>
    <name evidence="8" type="ORF">ACFQ1S_47045</name>
</gene>
<feature type="domain" description="Major facilitator superfamily (MFS) profile" evidence="7">
    <location>
        <begin position="1"/>
        <end position="116"/>
    </location>
</feature>
<evidence type="ECO:0000259" key="7">
    <source>
        <dbReference type="PROSITE" id="PS50850"/>
    </source>
</evidence>
<dbReference type="SUPFAM" id="SSF103473">
    <property type="entry name" value="MFS general substrate transporter"/>
    <property type="match status" value="1"/>
</dbReference>
<evidence type="ECO:0000256" key="3">
    <source>
        <dbReference type="ARBA" id="ARBA00022989"/>
    </source>
</evidence>
<accession>A0ABW3MT14</accession>
<sequence length="116" mass="11984">MMGMFVAILASTVVANALPRVVADLGGSQSSYTWVVTTELLAMTATVPLWGKLSDLYNKKLLVQLSLSMFVIGSLIAGFSGDIGVLIGSRVVQGIGAGGLTALAQVIMASIVSPRE</sequence>
<feature type="transmembrane region" description="Helical" evidence="5">
    <location>
        <begin position="62"/>
        <end position="79"/>
    </location>
</feature>
<evidence type="ECO:0000256" key="5">
    <source>
        <dbReference type="SAM" id="Phobius"/>
    </source>
</evidence>
<dbReference type="PANTHER" id="PTHR23501:SF197">
    <property type="entry name" value="COMD"/>
    <property type="match status" value="1"/>
</dbReference>
<dbReference type="Pfam" id="PF07690">
    <property type="entry name" value="MFS_1"/>
    <property type="match status" value="1"/>
</dbReference>
<evidence type="ECO:0000256" key="6">
    <source>
        <dbReference type="SAM" id="SignalP"/>
    </source>
</evidence>
<comment type="subcellular location">
    <subcellularLocation>
        <location evidence="1">Cell membrane</location>
        <topology evidence="1">Multi-pass membrane protein</topology>
    </subcellularLocation>
</comment>
<keyword evidence="4 5" id="KW-0472">Membrane</keyword>
<name>A0ABW3MT14_9PSEU</name>
<feature type="chain" id="PRO_5045850993" evidence="6">
    <location>
        <begin position="18"/>
        <end position="116"/>
    </location>
</feature>
<comment type="caution">
    <text evidence="8">The sequence shown here is derived from an EMBL/GenBank/DDBJ whole genome shotgun (WGS) entry which is preliminary data.</text>
</comment>
<dbReference type="PROSITE" id="PS50850">
    <property type="entry name" value="MFS"/>
    <property type="match status" value="1"/>
</dbReference>
<keyword evidence="3 5" id="KW-1133">Transmembrane helix</keyword>
<evidence type="ECO:0000256" key="2">
    <source>
        <dbReference type="ARBA" id="ARBA00022692"/>
    </source>
</evidence>
<feature type="transmembrane region" description="Helical" evidence="5">
    <location>
        <begin position="91"/>
        <end position="112"/>
    </location>
</feature>
<dbReference type="Proteomes" id="UP001597045">
    <property type="component" value="Unassembled WGS sequence"/>
</dbReference>